<gene>
    <name evidence="1" type="ORF">D7V21_10810</name>
</gene>
<organism evidence="1 2">
    <name type="scientific">Acinetobacter guerrae</name>
    <dbReference type="NCBI Taxonomy" id="1843371"/>
    <lineage>
        <taxon>Bacteria</taxon>
        <taxon>Pseudomonadati</taxon>
        <taxon>Pseudomonadota</taxon>
        <taxon>Gammaproteobacteria</taxon>
        <taxon>Moraxellales</taxon>
        <taxon>Moraxellaceae</taxon>
        <taxon>Acinetobacter</taxon>
    </lineage>
</organism>
<keyword evidence="2" id="KW-1185">Reference proteome</keyword>
<comment type="caution">
    <text evidence="1">The sequence shown here is derived from an EMBL/GenBank/DDBJ whole genome shotgun (WGS) entry which is preliminary data.</text>
</comment>
<dbReference type="Proteomes" id="UP000269001">
    <property type="component" value="Unassembled WGS sequence"/>
</dbReference>
<dbReference type="EMBL" id="RAXU01000012">
    <property type="protein sequence ID" value="RKG32956.1"/>
    <property type="molecule type" value="Genomic_DNA"/>
</dbReference>
<protein>
    <submittedName>
        <fullName evidence="1">Uncharacterized protein</fullName>
    </submittedName>
</protein>
<dbReference type="RefSeq" id="WP_120370496.1">
    <property type="nucleotide sequence ID" value="NZ_RAXU01000012.1"/>
</dbReference>
<evidence type="ECO:0000313" key="2">
    <source>
        <dbReference type="Proteomes" id="UP000269001"/>
    </source>
</evidence>
<evidence type="ECO:0000313" key="1">
    <source>
        <dbReference type="EMBL" id="RKG32956.1"/>
    </source>
</evidence>
<sequence>MRLNKFFLILFLSLISAYCYSKIIIKNDINQYTGQQIEKKFEKIQNFITEFEIENGGPVFEDIINIYKIDKSSCVIVSQIDGDSGMYGMERIIYFSNSKISKSYQLDYSYTFLNSEGTKKSSILNYKKPINNNRTRNEINTDFKKYFIRLNTDTLNQCSSGIKMAGSNNLPIKIFELSLTGEVDATQGGRLELLKARNYCILEVKLFGEMGQEKYAFRFNNKGLINTRNAAYTYPMSIYELKPDTKFRLDFDKTYKANENKELLSEFNLYKKRIPKSILEKDCQ</sequence>
<name>A0A3A8EHJ4_9GAMM</name>
<accession>A0A3A8EHJ4</accession>
<dbReference type="AlphaFoldDB" id="A0A3A8EHJ4"/>
<reference evidence="1 2" key="1">
    <citation type="submission" date="2018-09" db="EMBL/GenBank/DDBJ databases">
        <title>The draft genome of Acinetobacter spp. strains.</title>
        <authorList>
            <person name="Qin J."/>
            <person name="Feng Y."/>
            <person name="Zong Z."/>
        </authorList>
    </citation>
    <scope>NUCLEOTIDE SEQUENCE [LARGE SCALE GENOMIC DNA]</scope>
    <source>
        <strain evidence="1 2">WCHAc060096</strain>
    </source>
</reference>
<proteinExistence type="predicted"/>